<dbReference type="PANTHER" id="PTHR37709">
    <property type="entry name" value="EXPRESSED PROTEIN"/>
    <property type="match status" value="1"/>
</dbReference>
<dbReference type="Pfam" id="PF17250">
    <property type="entry name" value="NDUFB11"/>
    <property type="match status" value="1"/>
</dbReference>
<feature type="compositionally biased region" description="Polar residues" evidence="1">
    <location>
        <begin position="84"/>
        <end position="93"/>
    </location>
</feature>
<sequence length="93" mass="10837">MAFVLEFAENLIRRAMEDPDERDAKFRKHVQTTKAEAEKMKLHWANPVKPFGYWNLDRNNHKFLMDLTLSRLPGRSSPYDEIPSASSSSSVQR</sequence>
<reference evidence="2" key="1">
    <citation type="submission" date="2024-02" db="EMBL/GenBank/DDBJ databases">
        <authorList>
            <consortium name="ELIXIR-Norway"/>
            <consortium name="Elixir Norway"/>
        </authorList>
    </citation>
    <scope>NUCLEOTIDE SEQUENCE</scope>
</reference>
<dbReference type="EMBL" id="OZ019906">
    <property type="protein sequence ID" value="CAK9204490.1"/>
    <property type="molecule type" value="Genomic_DNA"/>
</dbReference>
<protein>
    <submittedName>
        <fullName evidence="2">Uncharacterized protein</fullName>
    </submittedName>
</protein>
<evidence type="ECO:0000256" key="1">
    <source>
        <dbReference type="SAM" id="MobiDB-lite"/>
    </source>
</evidence>
<dbReference type="InterPro" id="IPR035204">
    <property type="entry name" value="NDUFB11"/>
</dbReference>
<keyword evidence="3" id="KW-1185">Reference proteome</keyword>
<gene>
    <name evidence="2" type="ORF">CSSPTR1EN2_LOCUS7412</name>
</gene>
<accession>A0ABP0TX10</accession>
<evidence type="ECO:0000313" key="2">
    <source>
        <dbReference type="EMBL" id="CAK9204490.1"/>
    </source>
</evidence>
<feature type="region of interest" description="Disordered" evidence="1">
    <location>
        <begin position="71"/>
        <end position="93"/>
    </location>
</feature>
<proteinExistence type="predicted"/>
<dbReference type="Proteomes" id="UP001497512">
    <property type="component" value="Chromosome 14"/>
</dbReference>
<dbReference type="PANTHER" id="PTHR37709:SF1">
    <property type="entry name" value="EXPRESSED PROTEIN"/>
    <property type="match status" value="1"/>
</dbReference>
<organism evidence="2 3">
    <name type="scientific">Sphagnum troendelagicum</name>
    <dbReference type="NCBI Taxonomy" id="128251"/>
    <lineage>
        <taxon>Eukaryota</taxon>
        <taxon>Viridiplantae</taxon>
        <taxon>Streptophyta</taxon>
        <taxon>Embryophyta</taxon>
        <taxon>Bryophyta</taxon>
        <taxon>Sphagnophytina</taxon>
        <taxon>Sphagnopsida</taxon>
        <taxon>Sphagnales</taxon>
        <taxon>Sphagnaceae</taxon>
        <taxon>Sphagnum</taxon>
    </lineage>
</organism>
<name>A0ABP0TX10_9BRYO</name>
<evidence type="ECO:0000313" key="3">
    <source>
        <dbReference type="Proteomes" id="UP001497512"/>
    </source>
</evidence>